<dbReference type="SUPFAM" id="SSF50969">
    <property type="entry name" value="YVTN repeat-like/Quinoprotein amine dehydrogenase"/>
    <property type="match status" value="1"/>
</dbReference>
<evidence type="ECO:0000313" key="3">
    <source>
        <dbReference type="Proteomes" id="UP001524570"/>
    </source>
</evidence>
<gene>
    <name evidence="2" type="ORF">NP589_17685</name>
</gene>
<dbReference type="RefSeq" id="WP_256608157.1">
    <property type="nucleotide sequence ID" value="NZ_JANIBL010000064.1"/>
</dbReference>
<feature type="domain" description="DUF3616" evidence="1">
    <location>
        <begin position="122"/>
        <end position="249"/>
    </location>
</feature>
<organism evidence="2 3">
    <name type="scientific">Methylomonas rosea</name>
    <dbReference type="NCBI Taxonomy" id="2952227"/>
    <lineage>
        <taxon>Bacteria</taxon>
        <taxon>Pseudomonadati</taxon>
        <taxon>Pseudomonadota</taxon>
        <taxon>Gammaproteobacteria</taxon>
        <taxon>Methylococcales</taxon>
        <taxon>Methylococcaceae</taxon>
        <taxon>Methylomonas</taxon>
    </lineage>
</organism>
<dbReference type="EMBL" id="JANIBL010000064">
    <property type="protein sequence ID" value="MCQ8119267.1"/>
    <property type="molecule type" value="Genomic_DNA"/>
</dbReference>
<dbReference type="Proteomes" id="UP001524570">
    <property type="component" value="Unassembled WGS sequence"/>
</dbReference>
<sequence length="307" mass="34640">MDIKTYKGRSNVSGAIALNDHYFIVADDEDNELSVFDKREEKALKPAIALSEVFDGEIKDGKHQEIDLEGGARIGDVYFWIGSHSTNSEGDERPARRRLFGIHLTEIEPGKFSAQRYGSIYTKLIADLKQDKRLARYNWEQAERIQPKSKGGLSIEGLAATPEHALLIGFRNPLAGGDTENGYLKNGKAILVHLLNPLALLQGQAVQFAEPIELDLDGLGIRDIVWRQDHEYLIVAGPYHANEKRLEKHRLYLWDSDSGKLKRLDHIDLGELNIEAAFFFAENKNRVILLSDDGKDKKSFRYVSVVL</sequence>
<reference evidence="2 3" key="1">
    <citation type="submission" date="2022-07" db="EMBL/GenBank/DDBJ databases">
        <title>Methylomonas rivi sp. nov., Methylomonas rosea sp. nov., Methylomonas aureus sp. nov. and Methylomonas subterranea sp. nov., four novel methanotrophs isolated from a freshwater creek and the deep terrestrial subsurface.</title>
        <authorList>
            <person name="Abin C."/>
            <person name="Sankaranarayanan K."/>
            <person name="Garner C."/>
            <person name="Sindelar R."/>
            <person name="Kotary K."/>
            <person name="Garner R."/>
            <person name="Barclay S."/>
            <person name="Lawson P."/>
            <person name="Krumholz L."/>
        </authorList>
    </citation>
    <scope>NUCLEOTIDE SEQUENCE [LARGE SCALE GENOMIC DNA]</scope>
    <source>
        <strain evidence="2 3">WSC-7</strain>
    </source>
</reference>
<proteinExistence type="predicted"/>
<accession>A0ABT1TXU6</accession>
<name>A0ABT1TXU6_9GAMM</name>
<dbReference type="InterPro" id="IPR011044">
    <property type="entry name" value="Quino_amine_DH_bsu"/>
</dbReference>
<evidence type="ECO:0000259" key="1">
    <source>
        <dbReference type="Pfam" id="PF12275"/>
    </source>
</evidence>
<keyword evidence="3" id="KW-1185">Reference proteome</keyword>
<feature type="domain" description="DUF3616" evidence="1">
    <location>
        <begin position="12"/>
        <end position="88"/>
    </location>
</feature>
<dbReference type="Pfam" id="PF12275">
    <property type="entry name" value="DUF3616"/>
    <property type="match status" value="2"/>
</dbReference>
<dbReference type="InterPro" id="IPR022060">
    <property type="entry name" value="DUF3616"/>
</dbReference>
<comment type="caution">
    <text evidence="2">The sequence shown here is derived from an EMBL/GenBank/DDBJ whole genome shotgun (WGS) entry which is preliminary data.</text>
</comment>
<protein>
    <submittedName>
        <fullName evidence="2">DUF3616 domain-containing protein</fullName>
    </submittedName>
</protein>
<evidence type="ECO:0000313" key="2">
    <source>
        <dbReference type="EMBL" id="MCQ8119267.1"/>
    </source>
</evidence>